<protein>
    <submittedName>
        <fullName evidence="7">C-type cytochrome</fullName>
    </submittedName>
</protein>
<proteinExistence type="predicted"/>
<evidence type="ECO:0000256" key="3">
    <source>
        <dbReference type="ARBA" id="ARBA00023004"/>
    </source>
</evidence>
<dbReference type="SUPFAM" id="SSF46626">
    <property type="entry name" value="Cytochrome c"/>
    <property type="match status" value="1"/>
</dbReference>
<dbReference type="Gene3D" id="1.10.760.10">
    <property type="entry name" value="Cytochrome c-like domain"/>
    <property type="match status" value="1"/>
</dbReference>
<keyword evidence="3 4" id="KW-0408">Iron</keyword>
<dbReference type="Proteomes" id="UP001595616">
    <property type="component" value="Unassembled WGS sequence"/>
</dbReference>
<evidence type="ECO:0000256" key="4">
    <source>
        <dbReference type="PROSITE-ProRule" id="PRU00433"/>
    </source>
</evidence>
<keyword evidence="2 4" id="KW-0479">Metal-binding</keyword>
<organism evidence="7 8">
    <name type="scientific">Lacihabitans lacunae</name>
    <dbReference type="NCBI Taxonomy" id="1028214"/>
    <lineage>
        <taxon>Bacteria</taxon>
        <taxon>Pseudomonadati</taxon>
        <taxon>Bacteroidota</taxon>
        <taxon>Cytophagia</taxon>
        <taxon>Cytophagales</taxon>
        <taxon>Leadbetterellaceae</taxon>
        <taxon>Lacihabitans</taxon>
    </lineage>
</organism>
<evidence type="ECO:0000313" key="7">
    <source>
        <dbReference type="EMBL" id="MFC3809052.1"/>
    </source>
</evidence>
<feature type="domain" description="Cytochrome c" evidence="6">
    <location>
        <begin position="32"/>
        <end position="120"/>
    </location>
</feature>
<keyword evidence="1 4" id="KW-0349">Heme</keyword>
<evidence type="ECO:0000256" key="1">
    <source>
        <dbReference type="ARBA" id="ARBA00022617"/>
    </source>
</evidence>
<name>A0ABV7YS98_9BACT</name>
<keyword evidence="8" id="KW-1185">Reference proteome</keyword>
<dbReference type="PROSITE" id="PS51007">
    <property type="entry name" value="CYTC"/>
    <property type="match status" value="1"/>
</dbReference>
<dbReference type="PANTHER" id="PTHR35008:SF8">
    <property type="entry name" value="ALCOHOL DEHYDROGENASE CYTOCHROME C SUBUNIT"/>
    <property type="match status" value="1"/>
</dbReference>
<comment type="caution">
    <text evidence="7">The sequence shown here is derived from an EMBL/GenBank/DDBJ whole genome shotgun (WGS) entry which is preliminary data.</text>
</comment>
<dbReference type="EMBL" id="JBHRYQ010000001">
    <property type="protein sequence ID" value="MFC3809052.1"/>
    <property type="molecule type" value="Genomic_DNA"/>
</dbReference>
<evidence type="ECO:0000313" key="8">
    <source>
        <dbReference type="Proteomes" id="UP001595616"/>
    </source>
</evidence>
<evidence type="ECO:0000259" key="6">
    <source>
        <dbReference type="PROSITE" id="PS51007"/>
    </source>
</evidence>
<keyword evidence="5" id="KW-0732">Signal</keyword>
<dbReference type="Pfam" id="PF00034">
    <property type="entry name" value="Cytochrom_C"/>
    <property type="match status" value="1"/>
</dbReference>
<dbReference type="RefSeq" id="WP_379833541.1">
    <property type="nucleotide sequence ID" value="NZ_JBHRYQ010000001.1"/>
</dbReference>
<reference evidence="8" key="1">
    <citation type="journal article" date="2019" name="Int. J. Syst. Evol. Microbiol.">
        <title>The Global Catalogue of Microorganisms (GCM) 10K type strain sequencing project: providing services to taxonomists for standard genome sequencing and annotation.</title>
        <authorList>
            <consortium name="The Broad Institute Genomics Platform"/>
            <consortium name="The Broad Institute Genome Sequencing Center for Infectious Disease"/>
            <person name="Wu L."/>
            <person name="Ma J."/>
        </authorList>
    </citation>
    <scope>NUCLEOTIDE SEQUENCE [LARGE SCALE GENOMIC DNA]</scope>
    <source>
        <strain evidence="8">CECT 7956</strain>
    </source>
</reference>
<accession>A0ABV7YS98</accession>
<feature type="chain" id="PRO_5046909882" evidence="5">
    <location>
        <begin position="24"/>
        <end position="141"/>
    </location>
</feature>
<dbReference type="InterPro" id="IPR036909">
    <property type="entry name" value="Cyt_c-like_dom_sf"/>
</dbReference>
<dbReference type="InterPro" id="IPR051459">
    <property type="entry name" value="Cytochrome_c-type_DH"/>
</dbReference>
<dbReference type="InterPro" id="IPR009056">
    <property type="entry name" value="Cyt_c-like_dom"/>
</dbReference>
<gene>
    <name evidence="7" type="ORF">ACFOOI_00180</name>
</gene>
<evidence type="ECO:0000256" key="5">
    <source>
        <dbReference type="SAM" id="SignalP"/>
    </source>
</evidence>
<feature type="signal peptide" evidence="5">
    <location>
        <begin position="1"/>
        <end position="23"/>
    </location>
</feature>
<dbReference type="PANTHER" id="PTHR35008">
    <property type="entry name" value="BLL4482 PROTEIN-RELATED"/>
    <property type="match status" value="1"/>
</dbReference>
<dbReference type="PROSITE" id="PS51257">
    <property type="entry name" value="PROKAR_LIPOPROTEIN"/>
    <property type="match status" value="1"/>
</dbReference>
<evidence type="ECO:0000256" key="2">
    <source>
        <dbReference type="ARBA" id="ARBA00022723"/>
    </source>
</evidence>
<sequence length="141" mass="16065">MNYYLRSKIFLFALLGVTAFSCTSDDQIQYEQYVIYGGDLYIQHCSNCHGVNGEGLRDLYPPLKGSDYLANRVKIICAIQNGLKGEIVVNGKKYNQVMPKNNQLYSLDHAQIATYIYDKWGDESTKKLVTVEEVEKANCNY</sequence>